<comment type="caution">
    <text evidence="2">The sequence shown here is derived from an EMBL/GenBank/DDBJ whole genome shotgun (WGS) entry which is preliminary data.</text>
</comment>
<keyword evidence="1" id="KW-0472">Membrane</keyword>
<accession>A0A1G2TJB6</accession>
<dbReference type="AlphaFoldDB" id="A0A1G2TJB6"/>
<evidence type="ECO:0000313" key="3">
    <source>
        <dbReference type="Proteomes" id="UP000178530"/>
    </source>
</evidence>
<evidence type="ECO:0000256" key="1">
    <source>
        <dbReference type="SAM" id="Phobius"/>
    </source>
</evidence>
<sequence length="133" mass="15319">MMFQTKLFKQAFLLLFVVGILNLVGTELYLYWTLWWYDIILHFLSAGVVSLATIVFFRIFLGKRLSGQTLIKYAVFCALVVGIIWEIYELYFEMTYLSDGMIYVTDTVSDLIMDIAGGLLGSIYAIRLVKNNE</sequence>
<keyword evidence="1" id="KW-0812">Transmembrane</keyword>
<feature type="transmembrane region" description="Helical" evidence="1">
    <location>
        <begin position="12"/>
        <end position="33"/>
    </location>
</feature>
<dbReference type="EMBL" id="MHVU01000049">
    <property type="protein sequence ID" value="OHA97282.1"/>
    <property type="molecule type" value="Genomic_DNA"/>
</dbReference>
<evidence type="ECO:0008006" key="4">
    <source>
        <dbReference type="Google" id="ProtNLM"/>
    </source>
</evidence>
<protein>
    <recommendedName>
        <fullName evidence="4">VanZ-like domain-containing protein</fullName>
    </recommendedName>
</protein>
<gene>
    <name evidence="2" type="ORF">A3E32_02280</name>
</gene>
<evidence type="ECO:0000313" key="2">
    <source>
        <dbReference type="EMBL" id="OHA97282.1"/>
    </source>
</evidence>
<dbReference type="InterPro" id="IPR014509">
    <property type="entry name" value="YjdF-like"/>
</dbReference>
<feature type="transmembrane region" description="Helical" evidence="1">
    <location>
        <begin position="111"/>
        <end position="129"/>
    </location>
</feature>
<proteinExistence type="predicted"/>
<reference evidence="2 3" key="1">
    <citation type="journal article" date="2016" name="Nat. Commun.">
        <title>Thousands of microbial genomes shed light on interconnected biogeochemical processes in an aquifer system.</title>
        <authorList>
            <person name="Anantharaman K."/>
            <person name="Brown C.T."/>
            <person name="Hug L.A."/>
            <person name="Sharon I."/>
            <person name="Castelle C.J."/>
            <person name="Probst A.J."/>
            <person name="Thomas B.C."/>
            <person name="Singh A."/>
            <person name="Wilkins M.J."/>
            <person name="Karaoz U."/>
            <person name="Brodie E.L."/>
            <person name="Williams K.H."/>
            <person name="Hubbard S.S."/>
            <person name="Banfield J.F."/>
        </authorList>
    </citation>
    <scope>NUCLEOTIDE SEQUENCE [LARGE SCALE GENOMIC DNA]</scope>
</reference>
<feature type="transmembrane region" description="Helical" evidence="1">
    <location>
        <begin position="73"/>
        <end position="91"/>
    </location>
</feature>
<name>A0A1G2TJB6_9BACT</name>
<feature type="transmembrane region" description="Helical" evidence="1">
    <location>
        <begin position="39"/>
        <end position="61"/>
    </location>
</feature>
<dbReference type="Pfam" id="PF09997">
    <property type="entry name" value="DUF2238"/>
    <property type="match status" value="1"/>
</dbReference>
<keyword evidence="1" id="KW-1133">Transmembrane helix</keyword>
<dbReference type="Proteomes" id="UP000178530">
    <property type="component" value="Unassembled WGS sequence"/>
</dbReference>
<organism evidence="2 3">
    <name type="scientific">Candidatus Zambryskibacteria bacterium RIFCSPHIGHO2_12_FULL_38_37</name>
    <dbReference type="NCBI Taxonomy" id="1802751"/>
    <lineage>
        <taxon>Bacteria</taxon>
        <taxon>Candidatus Zambryskiibacteriota</taxon>
    </lineage>
</organism>